<feature type="compositionally biased region" description="Polar residues" evidence="1">
    <location>
        <begin position="664"/>
        <end position="674"/>
    </location>
</feature>
<dbReference type="SUPFAM" id="SSF53300">
    <property type="entry name" value="vWA-like"/>
    <property type="match status" value="1"/>
</dbReference>
<dbReference type="PANTHER" id="PTHR45737:SF6">
    <property type="entry name" value="VON WILLEBRAND FACTOR A DOMAIN-CONTAINING PROTEIN 5A"/>
    <property type="match status" value="1"/>
</dbReference>
<feature type="domain" description="VWFA" evidence="2">
    <location>
        <begin position="268"/>
        <end position="440"/>
    </location>
</feature>
<dbReference type="SMART" id="SM00609">
    <property type="entry name" value="VIT"/>
    <property type="match status" value="1"/>
</dbReference>
<dbReference type="Proteomes" id="UP000250790">
    <property type="component" value="Unassembled WGS sequence"/>
</dbReference>
<dbReference type="OrthoDB" id="9784383at2"/>
<gene>
    <name evidence="4" type="ORF">B9Z37_03985</name>
</gene>
<dbReference type="InterPro" id="IPR036465">
    <property type="entry name" value="vWFA_dom_sf"/>
</dbReference>
<evidence type="ECO:0000259" key="3">
    <source>
        <dbReference type="PROSITE" id="PS51468"/>
    </source>
</evidence>
<comment type="caution">
    <text evidence="4">The sequence shown here is derived from an EMBL/GenBank/DDBJ whole genome shotgun (WGS) entry which is preliminary data.</text>
</comment>
<dbReference type="Gene3D" id="3.40.50.410">
    <property type="entry name" value="von Willebrand factor, type A domain"/>
    <property type="match status" value="1"/>
</dbReference>
<evidence type="ECO:0000256" key="1">
    <source>
        <dbReference type="SAM" id="MobiDB-lite"/>
    </source>
</evidence>
<dbReference type="InterPro" id="IPR013694">
    <property type="entry name" value="VIT"/>
</dbReference>
<feature type="domain" description="VIT" evidence="3">
    <location>
        <begin position="5"/>
        <end position="133"/>
    </location>
</feature>
<evidence type="ECO:0008006" key="6">
    <source>
        <dbReference type="Google" id="ProtNLM"/>
    </source>
</evidence>
<dbReference type="SMART" id="SM00327">
    <property type="entry name" value="VWA"/>
    <property type="match status" value="1"/>
</dbReference>
<dbReference type="PROSITE" id="PS50234">
    <property type="entry name" value="VWFA"/>
    <property type="match status" value="1"/>
</dbReference>
<dbReference type="PANTHER" id="PTHR45737">
    <property type="entry name" value="VON WILLEBRAND FACTOR A DOMAIN-CONTAINING PROTEIN 5A"/>
    <property type="match status" value="1"/>
</dbReference>
<evidence type="ECO:0000313" key="5">
    <source>
        <dbReference type="Proteomes" id="UP000250790"/>
    </source>
</evidence>
<dbReference type="AlphaFoldDB" id="A0A315ECK6"/>
<feature type="compositionally biased region" description="Low complexity" evidence="1">
    <location>
        <begin position="642"/>
        <end position="651"/>
    </location>
</feature>
<proteinExistence type="predicted"/>
<reference evidence="4 5" key="1">
    <citation type="submission" date="2017-04" db="EMBL/GenBank/DDBJ databases">
        <title>Unexpected and diverse lifestyles within the genus Limnohabitans.</title>
        <authorList>
            <person name="Kasalicky V."/>
            <person name="Mehrshad M."/>
            <person name="Andrei S.-A."/>
            <person name="Salcher M."/>
            <person name="Kratochvilova H."/>
            <person name="Simek K."/>
            <person name="Ghai R."/>
        </authorList>
    </citation>
    <scope>NUCLEOTIDE SEQUENCE [LARGE SCALE GENOMIC DNA]</scope>
    <source>
        <strain evidence="4 5">II-B4</strain>
    </source>
</reference>
<dbReference type="Pfam" id="PF00092">
    <property type="entry name" value="VWA"/>
    <property type="match status" value="1"/>
</dbReference>
<sequence length="798" mass="87886">MTPNDQKVGLRAQDGQAHVGLLSAHVTGRISGLVAQMKVRQVYKNWSETNIECVYTFPLAWQSVLLGMSVELNGKRLSGVVKPRKVAESEYDQAIDTGDLPVMLEKAGKDLYTANIGNIQPGDEVVVEIDYAQILKVVDGAIRLSMPTTIAPRYGDAADAGLRLHQRMAPDAQVEQRLFISLELDETLSASMVHSPTHTIHQTRQGDINTYKLHGMAWLDRDFVLVIDRIQDLNFALAAPDPTKPGEATVFTGSIYRPDQTPRTRPLNLKILVDCSGSMQGDSIAQAGDSLHWLLGQLNSADMVSLTRFGSHVVHEHKQLQPCSLIYKQVLKAGVRRLKADLGGTEIDQALQSVIEIERYDRESISDAVILLITDGEVWNIEKTIATVRAAGHRIFALGVGSSPAESLLQDMAEVTGGACEMVTPGENMQKAVERLLIRLRQSQAAVQTVHCEAPMLWSAPSARHATPGESMSTWSQLQVTPGELVVSTGKPAQKCQVQWCEHIELSRIAAALRMRDMKSAKDREALAMQYQLVSSETNLILVHERAEAEKAEDLPELHQVRPMLAAGWGGHGTVAIQHSSIQYMRSECASFSINESHTQTFSAPAYWRSNRTHAAARVDGMANAGMDDIEIPAFLRKQSDSDSVPASAPSKTVSARPLPPELPSTTQARNPQPSRHELDLVLNEPMGPSHVVKILLNDFNQVALRHTQFRSALATCMRSNHVTFLEWFVTRHMKAAGSAAPVWALFIQWAADKYGLPLDRHAQRLLRDFLKAVSPELQAAVHRDLEGVVGRTTTTQE</sequence>
<keyword evidence="5" id="KW-1185">Reference proteome</keyword>
<feature type="region of interest" description="Disordered" evidence="1">
    <location>
        <begin position="639"/>
        <end position="675"/>
    </location>
</feature>
<evidence type="ECO:0000313" key="4">
    <source>
        <dbReference type="EMBL" id="PUE55710.1"/>
    </source>
</evidence>
<evidence type="ECO:0000259" key="2">
    <source>
        <dbReference type="PROSITE" id="PS50234"/>
    </source>
</evidence>
<name>A0A315ECK6_9BURK</name>
<dbReference type="InterPro" id="IPR002035">
    <property type="entry name" value="VWF_A"/>
</dbReference>
<dbReference type="Pfam" id="PF08487">
    <property type="entry name" value="VIT"/>
    <property type="match status" value="1"/>
</dbReference>
<accession>A0A315ECK6</accession>
<dbReference type="PROSITE" id="PS51468">
    <property type="entry name" value="VIT"/>
    <property type="match status" value="1"/>
</dbReference>
<dbReference type="EMBL" id="NESN01000001">
    <property type="protein sequence ID" value="PUE55710.1"/>
    <property type="molecule type" value="Genomic_DNA"/>
</dbReference>
<organism evidence="4 5">
    <name type="scientific">Limnohabitans parvus II-B4</name>
    <dbReference type="NCBI Taxonomy" id="1293052"/>
    <lineage>
        <taxon>Bacteria</taxon>
        <taxon>Pseudomonadati</taxon>
        <taxon>Pseudomonadota</taxon>
        <taxon>Betaproteobacteria</taxon>
        <taxon>Burkholderiales</taxon>
        <taxon>Comamonadaceae</taxon>
        <taxon>Limnohabitans</taxon>
    </lineage>
</organism>
<protein>
    <recommendedName>
        <fullName evidence="6">VWFA domain-containing protein</fullName>
    </recommendedName>
</protein>